<dbReference type="Pfam" id="PF04740">
    <property type="entry name" value="LXG"/>
    <property type="match status" value="1"/>
</dbReference>
<evidence type="ECO:0000313" key="3">
    <source>
        <dbReference type="EMBL" id="CEL90515.1"/>
    </source>
</evidence>
<evidence type="ECO:0000259" key="2">
    <source>
        <dbReference type="PROSITE" id="PS51756"/>
    </source>
</evidence>
<protein>
    <recommendedName>
        <fullName evidence="2">LXG domain-containing protein</fullName>
    </recommendedName>
</protein>
<dbReference type="EMBL" id="CDMW01000001">
    <property type="protein sequence ID" value="CEL90515.1"/>
    <property type="molecule type" value="Genomic_DNA"/>
</dbReference>
<dbReference type="PROSITE" id="PS51756">
    <property type="entry name" value="LXG"/>
    <property type="match status" value="1"/>
</dbReference>
<gene>
    <name evidence="3" type="ORF">SSV_1218</name>
</gene>
<evidence type="ECO:0000256" key="1">
    <source>
        <dbReference type="ARBA" id="ARBA00034117"/>
    </source>
</evidence>
<dbReference type="InterPro" id="IPR006829">
    <property type="entry name" value="LXG_dom"/>
</dbReference>
<dbReference type="RefSeq" id="WP_072074112.1">
    <property type="nucleotide sequence ID" value="NZ_CDMW01000001.1"/>
</dbReference>
<accession>A0A0B7GP02</accession>
<sequence length="632" mass="72639">MGIEVYCGSLDSQVESTTAMTKSQLDSYKELGNSLEQVENSVSDLSGKAYDSFRAFITSVIIPLKETGIALAEAIQEDVKSLPKEYRAQVADEDLQEDKLIEDIQHYDQLIAANQASIDAIEVNKSTSSGNFQNLQRLQSLQKLGDTYSSARDKLQEKLDKLRAFNASSPEIFGDIDALAQAIDTGLGQLASSWDANTWTYSIPADLSWTTVAGELKANRDFAKKYQIERPQNLSWKEYNSYITGLRQQAEELKKVDGWDDEAVKNYINQVKSSTAKLQTGQEFYNKRDELYAQTKEVGSDVYTGMYAASKMSSREKLELVLKHLGAEVDEHNFMHLTSATHKFSDKMPPHGDFLMYFRKDVILTFKDKSLKEDKSGLGQQIHLFRYYLDRQAIYYIRNNYEGASDYEKLLAYGEEQGLTFDYTTGANYHNRYDKDTDVFRRPYNMKVQVPQENTFDQENDFNNARMVEFIVNLETGEFETQWDAYDQHKLPNGRYDSNPEHYTHDELHEIANTESFNYGPSKGHNEPNKGIYAGQHDRLDVTQPSDSELRQKAKSIFKSEDDLGKKGGQYADIVKGGGHKDYEAWQERTKDMSEKEKVEEYHKFKNYTTKFRVNPGYRDYTNSDVYVWDHQ</sequence>
<dbReference type="Pfam" id="PF11311">
    <property type="entry name" value="DUF3114"/>
    <property type="match status" value="1"/>
</dbReference>
<dbReference type="PANTHER" id="PTHR34976:SF1">
    <property type="entry name" value="TOXIN BC_0920"/>
    <property type="match status" value="1"/>
</dbReference>
<evidence type="ECO:0000313" key="4">
    <source>
        <dbReference type="Proteomes" id="UP000183504"/>
    </source>
</evidence>
<dbReference type="InterPro" id="IPR021462">
    <property type="entry name" value="DUF3114"/>
</dbReference>
<reference evidence="3 4" key="1">
    <citation type="submission" date="2015-01" db="EMBL/GenBank/DDBJ databases">
        <authorList>
            <person name="Pelicic Vladimir"/>
        </authorList>
    </citation>
    <scope>NUCLEOTIDE SEQUENCE [LARGE SCALE GENOMIC DNA]</scope>
    <source>
        <strain evidence="3 4">2908</strain>
    </source>
</reference>
<comment type="similarity">
    <text evidence="1">In the N-terminal section; belongs to the LXG family.</text>
</comment>
<feature type="domain" description="LXG" evidence="2">
    <location>
        <begin position="1"/>
        <end position="230"/>
    </location>
</feature>
<dbReference type="AlphaFoldDB" id="A0A0B7GP02"/>
<dbReference type="InterPro" id="IPR051768">
    <property type="entry name" value="Bact_secretion_toxin"/>
</dbReference>
<organism evidence="3 4">
    <name type="scientific">Streptococcus sanguinis</name>
    <dbReference type="NCBI Taxonomy" id="1305"/>
    <lineage>
        <taxon>Bacteria</taxon>
        <taxon>Bacillati</taxon>
        <taxon>Bacillota</taxon>
        <taxon>Bacilli</taxon>
        <taxon>Lactobacillales</taxon>
        <taxon>Streptococcaceae</taxon>
        <taxon>Streptococcus</taxon>
    </lineage>
</organism>
<name>A0A0B7GP02_STRSA</name>
<proteinExistence type="inferred from homology"/>
<dbReference type="PANTHER" id="PTHR34976">
    <property type="entry name" value="RIBONUCLEASE YQCG-RELATED"/>
    <property type="match status" value="1"/>
</dbReference>
<dbReference type="Proteomes" id="UP000183504">
    <property type="component" value="Unassembled WGS sequence"/>
</dbReference>